<dbReference type="OrthoDB" id="437558at2759"/>
<protein>
    <submittedName>
        <fullName evidence="1">Uncharacterized protein</fullName>
    </submittedName>
</protein>
<organism evidence="1 2">
    <name type="scientific">Symbiodinium microadriaticum</name>
    <name type="common">Dinoflagellate</name>
    <name type="synonym">Zooxanthella microadriatica</name>
    <dbReference type="NCBI Taxonomy" id="2951"/>
    <lineage>
        <taxon>Eukaryota</taxon>
        <taxon>Sar</taxon>
        <taxon>Alveolata</taxon>
        <taxon>Dinophyceae</taxon>
        <taxon>Suessiales</taxon>
        <taxon>Symbiodiniaceae</taxon>
        <taxon>Symbiodinium</taxon>
    </lineage>
</organism>
<name>A0A1Q9DF19_SYMMI</name>
<dbReference type="EMBL" id="LSRX01000569">
    <property type="protein sequence ID" value="OLP93781.1"/>
    <property type="molecule type" value="Genomic_DNA"/>
</dbReference>
<keyword evidence="2" id="KW-1185">Reference proteome</keyword>
<comment type="caution">
    <text evidence="1">The sequence shown here is derived from an EMBL/GenBank/DDBJ whole genome shotgun (WGS) entry which is preliminary data.</text>
</comment>
<evidence type="ECO:0000313" key="1">
    <source>
        <dbReference type="EMBL" id="OLP93781.1"/>
    </source>
</evidence>
<sequence length="521" mass="58417">MLAFEKLEVYCISPRCVDNRRLFTYKHLRLGKIPVEDLAYTMATRFQFLWGFNGLESDARFELKYKNGLPLTPRVAMAAPALPGPIVADAVVNVDADDAPEMTLRPQYPSWWRTRHASQIYDWEKLMLSTVGEGEYIYQFYEQAEARRAHTQIEKALKLVMAHRLRTLEWWAEELDIDVRQLRKAGSEHLLLQFMRKPSDGDSSEAREKQVAMAAPALPGPIFADAVVNVDADDEPQMTLRPQYPSWWRTRHASQIYDWEKLMLSTIDEGTEMSPVCSMLCCSSVEIPADIVALAKKRAQDVLQGTKEFEAEVRRVEGWPEVAAAKRKANKKQKGPPEASCGGKKLTVTMEKEDSDDEEFDVEITVPSCALVMISELQQPPADMEKAAELGSLRTAAGTDILLDPPLHVDDSLDDLKRRAAAALNVGYRQISILSGERCLEGNDSISAALGDEDPTQLSVLVVAAAKVYKNDVNRAYEEVSFLKQQPVSFPPPTDINVNMMPFILGKEAAFIELPRPSNTL</sequence>
<accession>A0A1Q9DF19</accession>
<proteinExistence type="predicted"/>
<dbReference type="AlphaFoldDB" id="A0A1Q9DF19"/>
<evidence type="ECO:0000313" key="2">
    <source>
        <dbReference type="Proteomes" id="UP000186817"/>
    </source>
</evidence>
<dbReference type="Proteomes" id="UP000186817">
    <property type="component" value="Unassembled WGS sequence"/>
</dbReference>
<reference evidence="1 2" key="1">
    <citation type="submission" date="2016-02" db="EMBL/GenBank/DDBJ databases">
        <title>Genome analysis of coral dinoflagellate symbionts highlights evolutionary adaptations to a symbiotic lifestyle.</title>
        <authorList>
            <person name="Aranda M."/>
            <person name="Li Y."/>
            <person name="Liew Y.J."/>
            <person name="Baumgarten S."/>
            <person name="Simakov O."/>
            <person name="Wilson M."/>
            <person name="Piel J."/>
            <person name="Ashoor H."/>
            <person name="Bougouffa S."/>
            <person name="Bajic V.B."/>
            <person name="Ryu T."/>
            <person name="Ravasi T."/>
            <person name="Bayer T."/>
            <person name="Micklem G."/>
            <person name="Kim H."/>
            <person name="Bhak J."/>
            <person name="Lajeunesse T.C."/>
            <person name="Voolstra C.R."/>
        </authorList>
    </citation>
    <scope>NUCLEOTIDE SEQUENCE [LARGE SCALE GENOMIC DNA]</scope>
    <source>
        <strain evidence="1 2">CCMP2467</strain>
    </source>
</reference>
<gene>
    <name evidence="1" type="ORF">AK812_SmicGene24276</name>
</gene>